<dbReference type="EMBL" id="PFWT01000004">
    <property type="protein sequence ID" value="PJA46995.1"/>
    <property type="molecule type" value="Genomic_DNA"/>
</dbReference>
<gene>
    <name evidence="1" type="ORF">CO173_00515</name>
</gene>
<proteinExistence type="predicted"/>
<dbReference type="Proteomes" id="UP000231263">
    <property type="component" value="Unassembled WGS sequence"/>
</dbReference>
<name>A0A2M7XGL2_9BACT</name>
<evidence type="ECO:0000313" key="1">
    <source>
        <dbReference type="EMBL" id="PJA46995.1"/>
    </source>
</evidence>
<reference evidence="2" key="1">
    <citation type="submission" date="2017-09" db="EMBL/GenBank/DDBJ databases">
        <title>Depth-based differentiation of microbial function through sediment-hosted aquifers and enrichment of novel symbionts in the deep terrestrial subsurface.</title>
        <authorList>
            <person name="Probst A.J."/>
            <person name="Ladd B."/>
            <person name="Jarett J.K."/>
            <person name="Geller-Mcgrath D.E."/>
            <person name="Sieber C.M.K."/>
            <person name="Emerson J.B."/>
            <person name="Anantharaman K."/>
            <person name="Thomas B.C."/>
            <person name="Malmstrom R."/>
            <person name="Stieglmeier M."/>
            <person name="Klingl A."/>
            <person name="Woyke T."/>
            <person name="Ryan C.M."/>
            <person name="Banfield J.F."/>
        </authorList>
    </citation>
    <scope>NUCLEOTIDE SEQUENCE [LARGE SCALE GENOMIC DNA]</scope>
</reference>
<evidence type="ECO:0000313" key="2">
    <source>
        <dbReference type="Proteomes" id="UP000231263"/>
    </source>
</evidence>
<accession>A0A2M7XGL2</accession>
<dbReference type="AlphaFoldDB" id="A0A2M7XGL2"/>
<organism evidence="1 2">
    <name type="scientific">Candidatus Uhrbacteria bacterium CG_4_9_14_3_um_filter_41_35</name>
    <dbReference type="NCBI Taxonomy" id="1975034"/>
    <lineage>
        <taxon>Bacteria</taxon>
        <taxon>Candidatus Uhriibacteriota</taxon>
    </lineage>
</organism>
<comment type="caution">
    <text evidence="1">The sequence shown here is derived from an EMBL/GenBank/DDBJ whole genome shotgun (WGS) entry which is preliminary data.</text>
</comment>
<protein>
    <submittedName>
        <fullName evidence="1">Uncharacterized protein</fullName>
    </submittedName>
</protein>
<sequence length="180" mass="20174">MQERLARILFNAGFGPRTNGERTFANYLATLPSLLPNVDNYLRHNLLVLVDPSFEIFEICELLEFGLDLRNQRLVDRNEPGKTSYWIWANDGGLNRRHTLYDARARLVPGEQMLSAVEGLFLAVQHHKALKGGGIVLDGSHFPDRPDLIPVLELFGSRPTLHAVKRSGAYTHSGAGTRQT</sequence>